<dbReference type="RefSeq" id="WP_344722013.1">
    <property type="nucleotide sequence ID" value="NZ_BAAAYG010000014.1"/>
</dbReference>
<organism evidence="2 3">
    <name type="scientific">Nesterenkonia halobia</name>
    <dbReference type="NCBI Taxonomy" id="37922"/>
    <lineage>
        <taxon>Bacteria</taxon>
        <taxon>Bacillati</taxon>
        <taxon>Actinomycetota</taxon>
        <taxon>Actinomycetes</taxon>
        <taxon>Micrococcales</taxon>
        <taxon>Micrococcaceae</taxon>
        <taxon>Nesterenkonia</taxon>
    </lineage>
</organism>
<dbReference type="Pfam" id="PF03747">
    <property type="entry name" value="ADP_ribosyl_GH"/>
    <property type="match status" value="1"/>
</dbReference>
<accession>A0ABP6RFX3</accession>
<comment type="caution">
    <text evidence="2">The sequence shown here is derived from an EMBL/GenBank/DDBJ whole genome shotgun (WGS) entry which is preliminary data.</text>
</comment>
<feature type="region of interest" description="Disordered" evidence="1">
    <location>
        <begin position="1"/>
        <end position="20"/>
    </location>
</feature>
<dbReference type="SUPFAM" id="SSF101478">
    <property type="entry name" value="ADP-ribosylglycohydrolase"/>
    <property type="match status" value="1"/>
</dbReference>
<dbReference type="InterPro" id="IPR005502">
    <property type="entry name" value="Ribosyl_crysJ1"/>
</dbReference>
<evidence type="ECO:0000313" key="3">
    <source>
        <dbReference type="Proteomes" id="UP001501736"/>
    </source>
</evidence>
<sequence length="304" mass="31587">MTTPNPSPTPSEQSEAPQASTADVLLIERLPAVLAAALPADGSPGDAGSAADAENTEVHAEALHQLCLADGLLELLDWTHQGVGADPLACFWLAGLRWHRLVTGGFPAAAPCPPSRSVDEQLSAQLGTVDAGRPHGLAPLSLRTGTEAPGVDGLASGEMAYPTTPAQPERDDPAVLLRVVPLALVPYVDDTLRAQWVRQALALTHGHPRVLDRARSLVQLLHRAASAPAAELAEQAETLRDELDELLTGAAGDAAVDAAAADTLRRQLQALLEAAPSSTADDGDLPAALTELVAAWRRVTRPAG</sequence>
<feature type="compositionally biased region" description="Polar residues" evidence="1">
    <location>
        <begin position="10"/>
        <end position="20"/>
    </location>
</feature>
<protein>
    <submittedName>
        <fullName evidence="2">Uncharacterized protein</fullName>
    </submittedName>
</protein>
<proteinExistence type="predicted"/>
<keyword evidence="3" id="KW-1185">Reference proteome</keyword>
<dbReference type="EMBL" id="BAAAYG010000014">
    <property type="protein sequence ID" value="GAA3287975.1"/>
    <property type="molecule type" value="Genomic_DNA"/>
</dbReference>
<name>A0ABP6RFX3_9MICC</name>
<evidence type="ECO:0000256" key="1">
    <source>
        <dbReference type="SAM" id="MobiDB-lite"/>
    </source>
</evidence>
<evidence type="ECO:0000313" key="2">
    <source>
        <dbReference type="EMBL" id="GAA3287975.1"/>
    </source>
</evidence>
<dbReference type="Proteomes" id="UP001501736">
    <property type="component" value="Unassembled WGS sequence"/>
</dbReference>
<dbReference type="InterPro" id="IPR036705">
    <property type="entry name" value="Ribosyl_crysJ1_sf"/>
</dbReference>
<dbReference type="Gene3D" id="1.10.4080.10">
    <property type="entry name" value="ADP-ribosylation/Crystallin J1"/>
    <property type="match status" value="1"/>
</dbReference>
<gene>
    <name evidence="2" type="ORF">GCM10020260_25560</name>
</gene>
<reference evidence="3" key="1">
    <citation type="journal article" date="2019" name="Int. J. Syst. Evol. Microbiol.">
        <title>The Global Catalogue of Microorganisms (GCM) 10K type strain sequencing project: providing services to taxonomists for standard genome sequencing and annotation.</title>
        <authorList>
            <consortium name="The Broad Institute Genomics Platform"/>
            <consortium name="The Broad Institute Genome Sequencing Center for Infectious Disease"/>
            <person name="Wu L."/>
            <person name="Ma J."/>
        </authorList>
    </citation>
    <scope>NUCLEOTIDE SEQUENCE [LARGE SCALE GENOMIC DNA]</scope>
    <source>
        <strain evidence="3">JCM 11483</strain>
    </source>
</reference>